<dbReference type="OrthoDB" id="4062651at2759"/>
<dbReference type="Gene3D" id="1.10.510.10">
    <property type="entry name" value="Transferase(Phosphotransferase) domain 1"/>
    <property type="match status" value="1"/>
</dbReference>
<dbReference type="InterPro" id="IPR008271">
    <property type="entry name" value="Ser/Thr_kinase_AS"/>
</dbReference>
<reference evidence="7 8" key="1">
    <citation type="submission" date="2020-04" db="EMBL/GenBank/DDBJ databases">
        <authorList>
            <person name="Wallbank WR R."/>
            <person name="Pardo Diaz C."/>
            <person name="Kozak K."/>
            <person name="Martin S."/>
            <person name="Jiggins C."/>
            <person name="Moest M."/>
            <person name="Warren A I."/>
            <person name="Byers J.R.P. K."/>
            <person name="Montejo-Kovacevich G."/>
            <person name="Yen C E."/>
        </authorList>
    </citation>
    <scope>NUCLEOTIDE SEQUENCE [LARGE SCALE GENOMIC DNA]</scope>
</reference>
<dbReference type="InterPro" id="IPR000719">
    <property type="entry name" value="Prot_kinase_dom"/>
</dbReference>
<evidence type="ECO:0000313" key="5">
    <source>
        <dbReference type="EMBL" id="CAB3236742.1"/>
    </source>
</evidence>
<dbReference type="InterPro" id="IPR017441">
    <property type="entry name" value="Protein_kinase_ATP_BS"/>
</dbReference>
<dbReference type="Pfam" id="PF00069">
    <property type="entry name" value="Pkinase"/>
    <property type="match status" value="1"/>
</dbReference>
<evidence type="ECO:0000313" key="6">
    <source>
        <dbReference type="EMBL" id="CAB3239096.1"/>
    </source>
</evidence>
<comment type="caution">
    <text evidence="6">The sequence shown here is derived from an EMBL/GenBank/DDBJ whole genome shotgun (WGS) entry which is preliminary data.</text>
</comment>
<dbReference type="Gene3D" id="1.10.533.10">
    <property type="entry name" value="Death Domain, Fas"/>
    <property type="match status" value="1"/>
</dbReference>
<dbReference type="EMBL" id="CADEBC010000488">
    <property type="protein sequence ID" value="CAB3236742.1"/>
    <property type="molecule type" value="Genomic_DNA"/>
</dbReference>
<evidence type="ECO:0000259" key="4">
    <source>
        <dbReference type="PROSITE" id="PS50011"/>
    </source>
</evidence>
<dbReference type="PANTHER" id="PTHR27001">
    <property type="entry name" value="OS01G0253100 PROTEIN"/>
    <property type="match status" value="1"/>
</dbReference>
<dbReference type="InterPro" id="IPR011009">
    <property type="entry name" value="Kinase-like_dom_sf"/>
</dbReference>
<dbReference type="AlphaFoldDB" id="A0A8S0ZYU5"/>
<dbReference type="Proteomes" id="UP000494256">
    <property type="component" value="Unassembled WGS sequence"/>
</dbReference>
<keyword evidence="1 3" id="KW-0547">Nucleotide-binding</keyword>
<protein>
    <recommendedName>
        <fullName evidence="4">Protein kinase domain-containing protein</fullName>
    </recommendedName>
</protein>
<evidence type="ECO:0000313" key="8">
    <source>
        <dbReference type="Proteomes" id="UP000494256"/>
    </source>
</evidence>
<dbReference type="Proteomes" id="UP000494106">
    <property type="component" value="Unassembled WGS sequence"/>
</dbReference>
<dbReference type="GO" id="GO:0005524">
    <property type="term" value="F:ATP binding"/>
    <property type="evidence" value="ECO:0007669"/>
    <property type="project" value="UniProtKB-UniRule"/>
</dbReference>
<dbReference type="PROSITE" id="PS00107">
    <property type="entry name" value="PROTEIN_KINASE_ATP"/>
    <property type="match status" value="1"/>
</dbReference>
<feature type="binding site" evidence="3">
    <location>
        <position position="350"/>
    </location>
    <ligand>
        <name>ATP</name>
        <dbReference type="ChEBI" id="CHEBI:30616"/>
    </ligand>
</feature>
<dbReference type="SMART" id="SM00220">
    <property type="entry name" value="S_TKc"/>
    <property type="match status" value="1"/>
</dbReference>
<accession>A0A8S0ZYU5</accession>
<name>A0A8S0ZYU5_ARCPL</name>
<dbReference type="PROSITE" id="PS00108">
    <property type="entry name" value="PROTEIN_KINASE_ST"/>
    <property type="match status" value="1"/>
</dbReference>
<evidence type="ECO:0000256" key="1">
    <source>
        <dbReference type="ARBA" id="ARBA00022741"/>
    </source>
</evidence>
<dbReference type="Gene3D" id="3.30.200.20">
    <property type="entry name" value="Phosphorylase Kinase, domain 1"/>
    <property type="match status" value="1"/>
</dbReference>
<dbReference type="PROSITE" id="PS50011">
    <property type="entry name" value="PROTEIN_KINASE_DOM"/>
    <property type="match status" value="1"/>
</dbReference>
<evidence type="ECO:0000256" key="2">
    <source>
        <dbReference type="ARBA" id="ARBA00022840"/>
    </source>
</evidence>
<dbReference type="PANTHER" id="PTHR27001:SF931">
    <property type="entry name" value="OS11G0664100 PROTEIN"/>
    <property type="match status" value="1"/>
</dbReference>
<dbReference type="InterPro" id="IPR011029">
    <property type="entry name" value="DEATH-like_dom_sf"/>
</dbReference>
<dbReference type="GO" id="GO:0005886">
    <property type="term" value="C:plasma membrane"/>
    <property type="evidence" value="ECO:0007669"/>
    <property type="project" value="TreeGrafter"/>
</dbReference>
<gene>
    <name evidence="5" type="ORF">APLA_LOCUS6658</name>
    <name evidence="6" type="ORF">APLA_LOCUS8515</name>
</gene>
<keyword evidence="2 3" id="KW-0067">ATP-binding</keyword>
<dbReference type="SUPFAM" id="SSF56112">
    <property type="entry name" value="Protein kinase-like (PK-like)"/>
    <property type="match status" value="1"/>
</dbReference>
<organism evidence="6 8">
    <name type="scientific">Arctia plantaginis</name>
    <name type="common">Wood tiger moth</name>
    <name type="synonym">Phalaena plantaginis</name>
    <dbReference type="NCBI Taxonomy" id="874455"/>
    <lineage>
        <taxon>Eukaryota</taxon>
        <taxon>Metazoa</taxon>
        <taxon>Ecdysozoa</taxon>
        <taxon>Arthropoda</taxon>
        <taxon>Hexapoda</taxon>
        <taxon>Insecta</taxon>
        <taxon>Pterygota</taxon>
        <taxon>Neoptera</taxon>
        <taxon>Endopterygota</taxon>
        <taxon>Lepidoptera</taxon>
        <taxon>Glossata</taxon>
        <taxon>Ditrysia</taxon>
        <taxon>Noctuoidea</taxon>
        <taxon>Erebidae</taxon>
        <taxon>Arctiinae</taxon>
        <taxon>Arctia</taxon>
    </lineage>
</organism>
<sequence>MSITIFNRNTELRNLPASSLSNVAIILDINKDWQKVVTIIPKNIQSPNFERKYNYEEILAMETHAIKTNRPYAEVLFDEWGTSGRVRPTLGFLKTILEQAQIFRAADEVARMIGEPPSVRPLAGPGAPITTSLTDILNDESMEQKLESMNTITSGNLNNSNHDNALCNGTTLQMKEPSDLIKLSGFSDIDKKIKMNHKEVSDMIKFSVPQAAPSASNSDYIPNITDMLAESTAIESQISSIPNESDSIDNTLSNTTDSSSQNEVSHFIPMSLYPLSSSSNVDIFDIIDRAILDDKKLNRFEYKELETITDKFSETLHMKADGPIGKIGSGGFGDVYVGTHKDFGPLAVKKVRYVHLLGLDRETVMKIFNTEVKSLSYLRHKNIVPILGYSIDGPTPCLVCKYIDGGSLLQKIADKVLSEQQRINILRGTAEGLKYIHHRERPPLTDEIISDRQSLPPKKSYYLHGDVKSANILLTKDCVPKLCDFGLAKQLDTTIITRSMMGTSAYMAPEGFSGTITQKNDIFSFGIVMLEILTGLKPIVSTRGESMNIKQYIEDNCTDGDITPLLDRSVPKWTEPKKVYDLANNCLEPDKKFRPSIDYVCSTLNDIN</sequence>
<evidence type="ECO:0000313" key="7">
    <source>
        <dbReference type="Proteomes" id="UP000494106"/>
    </source>
</evidence>
<feature type="domain" description="Protein kinase" evidence="4">
    <location>
        <begin position="321"/>
        <end position="608"/>
    </location>
</feature>
<proteinExistence type="predicted"/>
<dbReference type="Pfam" id="PF14786">
    <property type="entry name" value="Death_2"/>
    <property type="match status" value="1"/>
</dbReference>
<dbReference type="GO" id="GO:0004672">
    <property type="term" value="F:protein kinase activity"/>
    <property type="evidence" value="ECO:0007669"/>
    <property type="project" value="InterPro"/>
</dbReference>
<dbReference type="SUPFAM" id="SSF47986">
    <property type="entry name" value="DEATH domain"/>
    <property type="match status" value="1"/>
</dbReference>
<keyword evidence="7" id="KW-1185">Reference proteome</keyword>
<dbReference type="InterPro" id="IPR029397">
    <property type="entry name" value="Tube_Death"/>
</dbReference>
<dbReference type="EMBL" id="CADEBD010000308">
    <property type="protein sequence ID" value="CAB3239096.1"/>
    <property type="molecule type" value="Genomic_DNA"/>
</dbReference>
<evidence type="ECO:0000256" key="3">
    <source>
        <dbReference type="PROSITE-ProRule" id="PRU10141"/>
    </source>
</evidence>